<proteinExistence type="predicted"/>
<dbReference type="InterPro" id="IPR056924">
    <property type="entry name" value="SH3_Tf2-1"/>
</dbReference>
<dbReference type="Pfam" id="PF24626">
    <property type="entry name" value="SH3_Tf2-1"/>
    <property type="match status" value="1"/>
</dbReference>
<protein>
    <recommendedName>
        <fullName evidence="1">Tf2-1-like SH3-like domain-containing protein</fullName>
    </recommendedName>
</protein>
<sequence length="129" mass="14798">YEQNPPSVLSYFLGVSKVQAVDQTLTVREAILHTLKENLVMAQNHMKQQADQGRSERQFAEGDQVFLRLQPNKQTSLKDEHCEKLVPKFYGPYTIITRVVPLTYQLALPSHSKFHLCISSLVLKEGDWN</sequence>
<evidence type="ECO:0000313" key="2">
    <source>
        <dbReference type="EMBL" id="MCZ2221969.1"/>
    </source>
</evidence>
<accession>A0A9Q4IJI0</accession>
<feature type="domain" description="Tf2-1-like SH3-like" evidence="1">
    <location>
        <begin position="62"/>
        <end position="114"/>
    </location>
</feature>
<name>A0A9Q4IJI0_9CORY</name>
<dbReference type="Proteomes" id="UP001071110">
    <property type="component" value="Unassembled WGS sequence"/>
</dbReference>
<keyword evidence="3" id="KW-1185">Reference proteome</keyword>
<dbReference type="RefSeq" id="WP_269028655.1">
    <property type="nucleotide sequence ID" value="NZ_JANRML010000104.1"/>
</dbReference>
<organism evidence="2 3">
    <name type="scientific">Corynebacterium pilbarense</name>
    <dbReference type="NCBI Taxonomy" id="1288393"/>
    <lineage>
        <taxon>Bacteria</taxon>
        <taxon>Bacillati</taxon>
        <taxon>Actinomycetota</taxon>
        <taxon>Actinomycetes</taxon>
        <taxon>Mycobacteriales</taxon>
        <taxon>Corynebacteriaceae</taxon>
        <taxon>Corynebacterium</taxon>
    </lineage>
</organism>
<gene>
    <name evidence="2" type="ORF">NUW87_11470</name>
</gene>
<reference evidence="2" key="1">
    <citation type="submission" date="2022-08" db="EMBL/GenBank/DDBJ databases">
        <title>Corynebacterium sp. nov., isolated from clinical breast specimens.</title>
        <authorList>
            <person name="Zhang T."/>
        </authorList>
    </citation>
    <scope>NUCLEOTIDE SEQUENCE</scope>
    <source>
        <strain evidence="2">CCUG 57942</strain>
    </source>
</reference>
<feature type="non-terminal residue" evidence="2">
    <location>
        <position position="1"/>
    </location>
</feature>
<comment type="caution">
    <text evidence="2">The sequence shown here is derived from an EMBL/GenBank/DDBJ whole genome shotgun (WGS) entry which is preliminary data.</text>
</comment>
<dbReference type="AlphaFoldDB" id="A0A9Q4IJI0"/>
<evidence type="ECO:0000259" key="1">
    <source>
        <dbReference type="Pfam" id="PF24626"/>
    </source>
</evidence>
<dbReference type="EMBL" id="JANRML010000104">
    <property type="protein sequence ID" value="MCZ2221969.1"/>
    <property type="molecule type" value="Genomic_DNA"/>
</dbReference>
<evidence type="ECO:0000313" key="3">
    <source>
        <dbReference type="Proteomes" id="UP001071110"/>
    </source>
</evidence>